<feature type="region of interest" description="Disordered" evidence="3">
    <location>
        <begin position="580"/>
        <end position="668"/>
    </location>
</feature>
<feature type="domain" description="DNA mismatch repair protein S5" evidence="4">
    <location>
        <begin position="217"/>
        <end position="335"/>
    </location>
</feature>
<keyword evidence="6" id="KW-1185">Reference proteome</keyword>
<dbReference type="PANTHER" id="PTHR10073:SF41">
    <property type="entry name" value="MISMATCH REPAIR PROTEIN, PUTATIVE (AFU_ORTHOLOGUE AFUA_8G05820)-RELATED"/>
    <property type="match status" value="1"/>
</dbReference>
<feature type="compositionally biased region" description="Polar residues" evidence="3">
    <location>
        <begin position="614"/>
        <end position="628"/>
    </location>
</feature>
<evidence type="ECO:0000313" key="5">
    <source>
        <dbReference type="EMBL" id="KAK8050490.1"/>
    </source>
</evidence>
<evidence type="ECO:0000256" key="3">
    <source>
        <dbReference type="SAM" id="MobiDB-lite"/>
    </source>
</evidence>
<protein>
    <recommendedName>
        <fullName evidence="4">DNA mismatch repair protein S5 domain-containing protein</fullName>
    </recommendedName>
</protein>
<feature type="region of interest" description="Disordered" evidence="3">
    <location>
        <begin position="738"/>
        <end position="760"/>
    </location>
</feature>
<feature type="compositionally biased region" description="Polar residues" evidence="3">
    <location>
        <begin position="400"/>
        <end position="414"/>
    </location>
</feature>
<feature type="compositionally biased region" description="Basic and acidic residues" evidence="3">
    <location>
        <begin position="738"/>
        <end position="748"/>
    </location>
</feature>
<evidence type="ECO:0000256" key="1">
    <source>
        <dbReference type="ARBA" id="ARBA00006082"/>
    </source>
</evidence>
<dbReference type="Proteomes" id="UP001480595">
    <property type="component" value="Unassembled WGS sequence"/>
</dbReference>
<dbReference type="RefSeq" id="XP_066712739.1">
    <property type="nucleotide sequence ID" value="XM_066863629.1"/>
</dbReference>
<dbReference type="GeneID" id="92096692"/>
<dbReference type="PROSITE" id="PS00058">
    <property type="entry name" value="DNA_MISMATCH_REPAIR_1"/>
    <property type="match status" value="1"/>
</dbReference>
<comment type="caution">
    <text evidence="5">The sequence shown here is derived from an EMBL/GenBank/DDBJ whole genome shotgun (WGS) entry which is preliminary data.</text>
</comment>
<feature type="compositionally biased region" description="Polar residues" evidence="3">
    <location>
        <begin position="369"/>
        <end position="383"/>
    </location>
</feature>
<name>A0ABR1TV33_9PEZI</name>
<feature type="region of interest" description="Disordered" evidence="3">
    <location>
        <begin position="340"/>
        <end position="466"/>
    </location>
</feature>
<dbReference type="PANTHER" id="PTHR10073">
    <property type="entry name" value="DNA MISMATCH REPAIR PROTEIN MLH, PMS, MUTL"/>
    <property type="match status" value="1"/>
</dbReference>
<sequence>MPITALPESVAKHLAGHLNIASPVILVKELLDNAIDAQAASVEVIISSNTVDKIEVRDNGVGIYPDDYDSLGRRGHTSKLKTFEELSLRVNTSLGFRGEALASVNTMAKIFIITKTSSDPVAASIQLHPKTGGVLTRSPASAPVGTTVIVTGLYNETPVREQVIVKEAPKSLDGLKELLRSYAMARPQLRLQFKVLNVQRLNWSYTPEPTAGLQEAVLQIHGAAVLSQCVEKRSIYNTSASQSDSSQPSFGFEAVVVKPDALAHLLPKGRYFSVDRRPLTAARGTSIGDAFICLNITPPPGSYDANIEPSKNEVLFSDEVTLIHQFEEFCAETYGQLATKPPQMAPIDDVPGKGPSAELDGIGRPRSPAGNSQTAETQSSPDMRSSAGAKGRDPFPVTVLTASVSGPAVSTQHISHGAEGCSSEGQMHGNGESNKRRRPGTPAPSGFITASTLRGREQQPALSERPSVLESEILVSGHGWTGDMSSDLSECIDRSEKRKVQPRHPLPTHKPTSFGGIARNDEFEIVPARPLNPWSIAKMNKSVPRNGLSGYGEVDQGAGLRPTLEPDILHHYGAAPRDLDLPPDYRFINANRDEVGSPRAPPSQPYASPQSSPLVSNYQSAPKLQAQNAVPRRRAQPPWTPPSSIQRDQQDWNSSYRSGYQSSPRKASSLLDASFGQTKLGQFLPNHHSPGDSGADEYSRGAFTSSSKGVETMRGNGMTGGKMFNVGVSRVLEAPKGRRHLEQDHSGPDSRVASPPQTARDQLLAEHSETVKTSIPAGDPRAYLLRRQKSAAAEANSRAPRRGLKRAKSCLMPFENIPDDVVTHNLSFQLSLEIRLLRNSTALAARFDGYVDAGDVESALDMDTGEGHRIEERLDHLLSDWNEQVTGETTCIESKLTVLLKGKGIEAVLLGDRTGD</sequence>
<dbReference type="InterPro" id="IPR038973">
    <property type="entry name" value="MutL/Mlh/Pms-like"/>
</dbReference>
<dbReference type="SUPFAM" id="SSF54211">
    <property type="entry name" value="Ribosomal protein S5 domain 2-like"/>
    <property type="match status" value="1"/>
</dbReference>
<dbReference type="SMART" id="SM01340">
    <property type="entry name" value="DNA_mis_repair"/>
    <property type="match status" value="1"/>
</dbReference>
<dbReference type="InterPro" id="IPR014762">
    <property type="entry name" value="DNA_mismatch_repair_CS"/>
</dbReference>
<dbReference type="InterPro" id="IPR036890">
    <property type="entry name" value="HATPase_C_sf"/>
</dbReference>
<evidence type="ECO:0000313" key="6">
    <source>
        <dbReference type="Proteomes" id="UP001480595"/>
    </source>
</evidence>
<dbReference type="Pfam" id="PF13589">
    <property type="entry name" value="HATPase_c_3"/>
    <property type="match status" value="1"/>
</dbReference>
<dbReference type="Gene3D" id="3.30.565.10">
    <property type="entry name" value="Histidine kinase-like ATPase, C-terminal domain"/>
    <property type="match status" value="1"/>
</dbReference>
<keyword evidence="2" id="KW-0227">DNA damage</keyword>
<evidence type="ECO:0000256" key="2">
    <source>
        <dbReference type="ARBA" id="ARBA00022763"/>
    </source>
</evidence>
<feature type="compositionally biased region" description="Polar residues" evidence="3">
    <location>
        <begin position="642"/>
        <end position="666"/>
    </location>
</feature>
<dbReference type="InterPro" id="IPR020568">
    <property type="entry name" value="Ribosomal_Su5_D2-typ_SF"/>
</dbReference>
<organism evidence="5 6">
    <name type="scientific">Apiospora phragmitis</name>
    <dbReference type="NCBI Taxonomy" id="2905665"/>
    <lineage>
        <taxon>Eukaryota</taxon>
        <taxon>Fungi</taxon>
        <taxon>Dikarya</taxon>
        <taxon>Ascomycota</taxon>
        <taxon>Pezizomycotina</taxon>
        <taxon>Sordariomycetes</taxon>
        <taxon>Xylariomycetidae</taxon>
        <taxon>Amphisphaeriales</taxon>
        <taxon>Apiosporaceae</taxon>
        <taxon>Apiospora</taxon>
    </lineage>
</organism>
<feature type="region of interest" description="Disordered" evidence="3">
    <location>
        <begin position="496"/>
        <end position="516"/>
    </location>
</feature>
<dbReference type="SUPFAM" id="SSF55874">
    <property type="entry name" value="ATPase domain of HSP90 chaperone/DNA topoisomerase II/histidine kinase"/>
    <property type="match status" value="1"/>
</dbReference>
<accession>A0ABR1TV33</accession>
<dbReference type="Gene3D" id="3.30.230.10">
    <property type="match status" value="1"/>
</dbReference>
<dbReference type="InterPro" id="IPR014721">
    <property type="entry name" value="Ribsml_uS5_D2-typ_fold_subgr"/>
</dbReference>
<dbReference type="InterPro" id="IPR013507">
    <property type="entry name" value="DNA_mismatch_S5_2-like"/>
</dbReference>
<reference evidence="5 6" key="1">
    <citation type="submission" date="2023-01" db="EMBL/GenBank/DDBJ databases">
        <title>Analysis of 21 Apiospora genomes using comparative genomics revels a genus with tremendous synthesis potential of carbohydrate active enzymes and secondary metabolites.</title>
        <authorList>
            <person name="Sorensen T."/>
        </authorList>
    </citation>
    <scope>NUCLEOTIDE SEQUENCE [LARGE SCALE GENOMIC DNA]</scope>
    <source>
        <strain evidence="5 6">CBS 135458</strain>
    </source>
</reference>
<dbReference type="EMBL" id="JAQQWL010000011">
    <property type="protein sequence ID" value="KAK8050490.1"/>
    <property type="molecule type" value="Genomic_DNA"/>
</dbReference>
<gene>
    <name evidence="5" type="ORF">PG994_012220</name>
</gene>
<comment type="similarity">
    <text evidence="1">Belongs to the DNA mismatch repair MutL/HexB family.</text>
</comment>
<evidence type="ECO:0000259" key="4">
    <source>
        <dbReference type="SMART" id="SM01340"/>
    </source>
</evidence>
<proteinExistence type="inferred from homology"/>
<feature type="region of interest" description="Disordered" evidence="3">
    <location>
        <begin position="681"/>
        <end position="722"/>
    </location>
</feature>